<feature type="binding site" evidence="8">
    <location>
        <begin position="184"/>
        <end position="187"/>
    </location>
    <ligand>
        <name>ATP</name>
        <dbReference type="ChEBI" id="CHEBI:30616"/>
    </ligand>
</feature>
<dbReference type="EC" id="6.3.2.1" evidence="8"/>
<dbReference type="Pfam" id="PF02569">
    <property type="entry name" value="Pantoate_ligase"/>
    <property type="match status" value="1"/>
</dbReference>
<dbReference type="InterPro" id="IPR014729">
    <property type="entry name" value="Rossmann-like_a/b/a_fold"/>
</dbReference>
<evidence type="ECO:0000313" key="10">
    <source>
        <dbReference type="EMBL" id="EYF01278.1"/>
    </source>
</evidence>
<keyword evidence="5 8" id="KW-0547">Nucleotide-binding</keyword>
<dbReference type="GO" id="GO:0005524">
    <property type="term" value="F:ATP binding"/>
    <property type="evidence" value="ECO:0007669"/>
    <property type="project" value="UniProtKB-KW"/>
</dbReference>
<feature type="binding site" evidence="8">
    <location>
        <begin position="30"/>
        <end position="37"/>
    </location>
    <ligand>
        <name>ATP</name>
        <dbReference type="ChEBI" id="CHEBI:30616"/>
    </ligand>
</feature>
<dbReference type="OrthoDB" id="9773087at2"/>
<feature type="compositionally biased region" description="Low complexity" evidence="9">
    <location>
        <begin position="292"/>
        <end position="308"/>
    </location>
</feature>
<feature type="binding site" evidence="8">
    <location>
        <position position="61"/>
    </location>
    <ligand>
        <name>(R)-pantoate</name>
        <dbReference type="ChEBI" id="CHEBI:15980"/>
    </ligand>
</feature>
<accession>A0A017SWA9</accession>
<keyword evidence="4 8" id="KW-0566">Pantothenate biosynthesis</keyword>
<evidence type="ECO:0000256" key="7">
    <source>
        <dbReference type="ARBA" id="ARBA00048258"/>
    </source>
</evidence>
<feature type="region of interest" description="Disordered" evidence="9">
    <location>
        <begin position="286"/>
        <end position="308"/>
    </location>
</feature>
<evidence type="ECO:0000256" key="8">
    <source>
        <dbReference type="HAMAP-Rule" id="MF_00158"/>
    </source>
</evidence>
<gene>
    <name evidence="8" type="primary">panC</name>
    <name evidence="10" type="ORF">CAP_8432</name>
</gene>
<feature type="binding site" evidence="8">
    <location>
        <begin position="147"/>
        <end position="150"/>
    </location>
    <ligand>
        <name>ATP</name>
        <dbReference type="ChEBI" id="CHEBI:30616"/>
    </ligand>
</feature>
<comment type="similarity">
    <text evidence="2 8">Belongs to the pantothenate synthetase family.</text>
</comment>
<comment type="pathway">
    <text evidence="1 8">Cofactor biosynthesis; (R)-pantothenate biosynthesis; (R)-pantothenate from (R)-pantoate and beta-alanine: step 1/1.</text>
</comment>
<dbReference type="SUPFAM" id="SSF52374">
    <property type="entry name" value="Nucleotidylyl transferase"/>
    <property type="match status" value="1"/>
</dbReference>
<dbReference type="GO" id="GO:0004592">
    <property type="term" value="F:pantoate-beta-alanine ligase activity"/>
    <property type="evidence" value="ECO:0007669"/>
    <property type="project" value="UniProtKB-UniRule"/>
</dbReference>
<evidence type="ECO:0000256" key="6">
    <source>
        <dbReference type="ARBA" id="ARBA00022840"/>
    </source>
</evidence>
<feature type="active site" description="Proton donor" evidence="8">
    <location>
        <position position="37"/>
    </location>
</feature>
<comment type="function">
    <text evidence="8">Catalyzes the condensation of pantoate with beta-alanine in an ATP-dependent reaction via a pantoyl-adenylate intermediate.</text>
</comment>
<dbReference type="Gene3D" id="3.30.1300.10">
    <property type="entry name" value="Pantoate-beta-alanine ligase, C-terminal domain"/>
    <property type="match status" value="1"/>
</dbReference>
<dbReference type="InterPro" id="IPR042176">
    <property type="entry name" value="Pantoate_ligase_C"/>
</dbReference>
<evidence type="ECO:0000256" key="4">
    <source>
        <dbReference type="ARBA" id="ARBA00022655"/>
    </source>
</evidence>
<dbReference type="InterPro" id="IPR003721">
    <property type="entry name" value="Pantoate_ligase"/>
</dbReference>
<evidence type="ECO:0000256" key="2">
    <source>
        <dbReference type="ARBA" id="ARBA00009256"/>
    </source>
</evidence>
<dbReference type="CDD" id="cd00560">
    <property type="entry name" value="PanC"/>
    <property type="match status" value="1"/>
</dbReference>
<sequence length="308" mass="32995">MELRTDPEEFRRACEEARAGGARVGLVPTMGALHEGHLTLIGEARKRAPFVAVTLFVNPTQFAPGEDFARYPRTLERDSAACEAAGASVLFAPEVSTMYPPGEETRVHPGATAAPLCGAHRPGHFEGVATVVTKLFALAGPCVAVFGRKDYQQLMVIRRLVRDLLLPVEVVGIPTVRESDGLALSSRNTYLSPEDRRRAAEIPHALAEAARAFEAGERRAGTLVARVRARLARISDRIDYIDVAEPESLRVLGAEEHAGERALLALALRVGTTRLIDNLVLGEDSAPRVGDASPGPASASASAEARRV</sequence>
<keyword evidence="8" id="KW-0963">Cytoplasm</keyword>
<evidence type="ECO:0000256" key="9">
    <source>
        <dbReference type="SAM" id="MobiDB-lite"/>
    </source>
</evidence>
<keyword evidence="6 8" id="KW-0067">ATP-binding</keyword>
<dbReference type="UniPathway" id="UPA00028">
    <property type="reaction ID" value="UER00005"/>
</dbReference>
<keyword evidence="3 8" id="KW-0436">Ligase</keyword>
<dbReference type="STRING" id="1192034.CAP_8432"/>
<protein>
    <recommendedName>
        <fullName evidence="8">Pantothenate synthetase</fullName>
        <shortName evidence="8">PS</shortName>
        <ecNumber evidence="8">6.3.2.1</ecNumber>
    </recommendedName>
    <alternativeName>
        <fullName evidence="8">Pantoate--beta-alanine ligase</fullName>
    </alternativeName>
    <alternativeName>
        <fullName evidence="8">Pantoate-activating enzyme</fullName>
    </alternativeName>
</protein>
<comment type="subcellular location">
    <subcellularLocation>
        <location evidence="8">Cytoplasm</location>
    </subcellularLocation>
</comment>
<evidence type="ECO:0000256" key="5">
    <source>
        <dbReference type="ARBA" id="ARBA00022741"/>
    </source>
</evidence>
<comment type="caution">
    <text evidence="10">The sequence shown here is derived from an EMBL/GenBank/DDBJ whole genome shotgun (WGS) entry which is preliminary data.</text>
</comment>
<evidence type="ECO:0000313" key="11">
    <source>
        <dbReference type="Proteomes" id="UP000019678"/>
    </source>
</evidence>
<comment type="miscellaneous">
    <text evidence="8">The reaction proceeds by a bi uni uni bi ping pong mechanism.</text>
</comment>
<feature type="binding site" evidence="8">
    <location>
        <position position="176"/>
    </location>
    <ligand>
        <name>ATP</name>
        <dbReference type="ChEBI" id="CHEBI:30616"/>
    </ligand>
</feature>
<reference evidence="10 11" key="1">
    <citation type="submission" date="2013-05" db="EMBL/GenBank/DDBJ databases">
        <title>Genome assembly of Chondromyces apiculatus DSM 436.</title>
        <authorList>
            <person name="Sharma G."/>
            <person name="Khatri I."/>
            <person name="Kaur C."/>
            <person name="Mayilraj S."/>
            <person name="Subramanian S."/>
        </authorList>
    </citation>
    <scope>NUCLEOTIDE SEQUENCE [LARGE SCALE GENOMIC DNA]</scope>
    <source>
        <strain evidence="10 11">DSM 436</strain>
    </source>
</reference>
<dbReference type="GO" id="GO:0005829">
    <property type="term" value="C:cytosol"/>
    <property type="evidence" value="ECO:0007669"/>
    <property type="project" value="TreeGrafter"/>
</dbReference>
<dbReference type="Gene3D" id="3.40.50.620">
    <property type="entry name" value="HUPs"/>
    <property type="match status" value="1"/>
</dbReference>
<dbReference type="RefSeq" id="WP_044249632.1">
    <property type="nucleotide sequence ID" value="NZ_ASRX01000084.1"/>
</dbReference>
<keyword evidence="11" id="KW-1185">Reference proteome</keyword>
<evidence type="ECO:0000256" key="1">
    <source>
        <dbReference type="ARBA" id="ARBA00004990"/>
    </source>
</evidence>
<feature type="binding site" evidence="8">
    <location>
        <position position="61"/>
    </location>
    <ligand>
        <name>beta-alanine</name>
        <dbReference type="ChEBI" id="CHEBI:57966"/>
    </ligand>
</feature>
<dbReference type="HAMAP" id="MF_00158">
    <property type="entry name" value="PanC"/>
    <property type="match status" value="1"/>
</dbReference>
<organism evidence="10 11">
    <name type="scientific">Chondromyces apiculatus DSM 436</name>
    <dbReference type="NCBI Taxonomy" id="1192034"/>
    <lineage>
        <taxon>Bacteria</taxon>
        <taxon>Pseudomonadati</taxon>
        <taxon>Myxococcota</taxon>
        <taxon>Polyangia</taxon>
        <taxon>Polyangiales</taxon>
        <taxon>Polyangiaceae</taxon>
        <taxon>Chondromyces</taxon>
    </lineage>
</organism>
<dbReference type="EMBL" id="ASRX01000084">
    <property type="protein sequence ID" value="EYF01278.1"/>
    <property type="molecule type" value="Genomic_DNA"/>
</dbReference>
<name>A0A017SWA9_9BACT</name>
<proteinExistence type="inferred from homology"/>
<dbReference type="PANTHER" id="PTHR21299:SF1">
    <property type="entry name" value="PANTOATE--BETA-ALANINE LIGASE"/>
    <property type="match status" value="1"/>
</dbReference>
<dbReference type="PANTHER" id="PTHR21299">
    <property type="entry name" value="CYTIDYLATE KINASE/PANTOATE-BETA-ALANINE LIGASE"/>
    <property type="match status" value="1"/>
</dbReference>
<feature type="binding site" evidence="8">
    <location>
        <position position="153"/>
    </location>
    <ligand>
        <name>(R)-pantoate</name>
        <dbReference type="ChEBI" id="CHEBI:15980"/>
    </ligand>
</feature>
<dbReference type="eggNOG" id="COG0414">
    <property type="taxonomic scope" value="Bacteria"/>
</dbReference>
<dbReference type="NCBIfam" id="TIGR00018">
    <property type="entry name" value="panC"/>
    <property type="match status" value="1"/>
</dbReference>
<dbReference type="AlphaFoldDB" id="A0A017SWA9"/>
<evidence type="ECO:0000256" key="3">
    <source>
        <dbReference type="ARBA" id="ARBA00022598"/>
    </source>
</evidence>
<dbReference type="GO" id="GO:0015940">
    <property type="term" value="P:pantothenate biosynthetic process"/>
    <property type="evidence" value="ECO:0007669"/>
    <property type="project" value="UniProtKB-UniRule"/>
</dbReference>
<dbReference type="Proteomes" id="UP000019678">
    <property type="component" value="Unassembled WGS sequence"/>
</dbReference>
<comment type="subunit">
    <text evidence="8">Homodimer.</text>
</comment>
<comment type="catalytic activity">
    <reaction evidence="7 8">
        <text>(R)-pantoate + beta-alanine + ATP = (R)-pantothenate + AMP + diphosphate + H(+)</text>
        <dbReference type="Rhea" id="RHEA:10912"/>
        <dbReference type="ChEBI" id="CHEBI:15378"/>
        <dbReference type="ChEBI" id="CHEBI:15980"/>
        <dbReference type="ChEBI" id="CHEBI:29032"/>
        <dbReference type="ChEBI" id="CHEBI:30616"/>
        <dbReference type="ChEBI" id="CHEBI:33019"/>
        <dbReference type="ChEBI" id="CHEBI:57966"/>
        <dbReference type="ChEBI" id="CHEBI:456215"/>
        <dbReference type="EC" id="6.3.2.1"/>
    </reaction>
</comment>